<dbReference type="GO" id="GO:0005829">
    <property type="term" value="C:cytosol"/>
    <property type="evidence" value="ECO:0007669"/>
    <property type="project" value="TreeGrafter"/>
</dbReference>
<reference evidence="5 6" key="1">
    <citation type="journal article" date="2011" name="Stand. Genomic Sci.">
        <title>Complete genome sequence of Haliscomenobacter hydrossis type strain (O).</title>
        <authorList>
            <consortium name="US DOE Joint Genome Institute (JGI-PGF)"/>
            <person name="Daligault H."/>
            <person name="Lapidus A."/>
            <person name="Zeytun A."/>
            <person name="Nolan M."/>
            <person name="Lucas S."/>
            <person name="Del Rio T.G."/>
            <person name="Tice H."/>
            <person name="Cheng J.F."/>
            <person name="Tapia R."/>
            <person name="Han C."/>
            <person name="Goodwin L."/>
            <person name="Pitluck S."/>
            <person name="Liolios K."/>
            <person name="Pagani I."/>
            <person name="Ivanova N."/>
            <person name="Huntemann M."/>
            <person name="Mavromatis K."/>
            <person name="Mikhailova N."/>
            <person name="Pati A."/>
            <person name="Chen A."/>
            <person name="Palaniappan K."/>
            <person name="Land M."/>
            <person name="Hauser L."/>
            <person name="Brambilla E.M."/>
            <person name="Rohde M."/>
            <person name="Verbarg S."/>
            <person name="Goker M."/>
            <person name="Bristow J."/>
            <person name="Eisen J.A."/>
            <person name="Markowitz V."/>
            <person name="Hugenholtz P."/>
            <person name="Kyrpides N.C."/>
            <person name="Klenk H.P."/>
            <person name="Woyke T."/>
        </authorList>
    </citation>
    <scope>NUCLEOTIDE SEQUENCE [LARGE SCALE GENOMIC DNA]</scope>
    <source>
        <strain evidence="6">ATCC 27775 / DSM 1100 / LMG 10767 / O</strain>
    </source>
</reference>
<accession>F4KQS0</accession>
<evidence type="ECO:0000313" key="5">
    <source>
        <dbReference type="EMBL" id="AEE51043.1"/>
    </source>
</evidence>
<dbReference type="PANTHER" id="PTHR35089:SF1">
    <property type="entry name" value="CHAPERONE PROTEIN SKP"/>
    <property type="match status" value="1"/>
</dbReference>
<dbReference type="KEGG" id="hhy:Halhy_3182"/>
<sequence length="166" mass="18813">MKTGSFLIIALLCTVALQAQKFGYINSQAMMAELPKVKQADSDMEAFQKQLQKKGQDMVTAFQTKVQDFQKRVEAGEVPPKAQEEEEKKLEEERQKILAYEQEMTQQLQTKRDALLKPILDEFNAAVKAVATENGYQYVFDQGILLYFDAAMDVAPLVKKKLGLTQ</sequence>
<feature type="chain" id="PRO_5003315916" evidence="4">
    <location>
        <begin position="22"/>
        <end position="166"/>
    </location>
</feature>
<dbReference type="STRING" id="760192.Halhy_3182"/>
<dbReference type="Gene3D" id="3.30.910.20">
    <property type="entry name" value="Skp domain"/>
    <property type="match status" value="1"/>
</dbReference>
<keyword evidence="2 4" id="KW-0732">Signal</keyword>
<keyword evidence="6" id="KW-1185">Reference proteome</keyword>
<dbReference type="InterPro" id="IPR005632">
    <property type="entry name" value="Chaperone_Skp"/>
</dbReference>
<dbReference type="SMART" id="SM00935">
    <property type="entry name" value="OmpH"/>
    <property type="match status" value="1"/>
</dbReference>
<dbReference type="AlphaFoldDB" id="F4KQS0"/>
<proteinExistence type="inferred from homology"/>
<dbReference type="Pfam" id="PF03938">
    <property type="entry name" value="OmpH"/>
    <property type="match status" value="1"/>
</dbReference>
<dbReference type="eggNOG" id="COG2825">
    <property type="taxonomic scope" value="Bacteria"/>
</dbReference>
<dbReference type="Proteomes" id="UP000008461">
    <property type="component" value="Chromosome"/>
</dbReference>
<reference key="2">
    <citation type="submission" date="2011-04" db="EMBL/GenBank/DDBJ databases">
        <title>Complete sequence of chromosome of Haliscomenobacter hydrossis DSM 1100.</title>
        <authorList>
            <consortium name="US DOE Joint Genome Institute (JGI-PGF)"/>
            <person name="Lucas S."/>
            <person name="Han J."/>
            <person name="Lapidus A."/>
            <person name="Bruce D."/>
            <person name="Goodwin L."/>
            <person name="Pitluck S."/>
            <person name="Peters L."/>
            <person name="Kyrpides N."/>
            <person name="Mavromatis K."/>
            <person name="Ivanova N."/>
            <person name="Ovchinnikova G."/>
            <person name="Pagani I."/>
            <person name="Daligault H."/>
            <person name="Detter J.C."/>
            <person name="Han C."/>
            <person name="Land M."/>
            <person name="Hauser L."/>
            <person name="Markowitz V."/>
            <person name="Cheng J.-F."/>
            <person name="Hugenholtz P."/>
            <person name="Woyke T."/>
            <person name="Wu D."/>
            <person name="Verbarg S."/>
            <person name="Frueling A."/>
            <person name="Brambilla E."/>
            <person name="Klenk H.-P."/>
            <person name="Eisen J.A."/>
        </authorList>
    </citation>
    <scope>NUCLEOTIDE SEQUENCE</scope>
    <source>
        <strain>DSM 1100</strain>
    </source>
</reference>
<feature type="signal peptide" evidence="4">
    <location>
        <begin position="1"/>
        <end position="21"/>
    </location>
</feature>
<evidence type="ECO:0000313" key="6">
    <source>
        <dbReference type="Proteomes" id="UP000008461"/>
    </source>
</evidence>
<dbReference type="GO" id="GO:0050821">
    <property type="term" value="P:protein stabilization"/>
    <property type="evidence" value="ECO:0007669"/>
    <property type="project" value="TreeGrafter"/>
</dbReference>
<evidence type="ECO:0000256" key="1">
    <source>
        <dbReference type="ARBA" id="ARBA00009091"/>
    </source>
</evidence>
<evidence type="ECO:0000256" key="3">
    <source>
        <dbReference type="SAM" id="Coils"/>
    </source>
</evidence>
<dbReference type="InterPro" id="IPR024930">
    <property type="entry name" value="Skp_dom_sf"/>
</dbReference>
<comment type="similarity">
    <text evidence="1">Belongs to the Skp family.</text>
</comment>
<dbReference type="PANTHER" id="PTHR35089">
    <property type="entry name" value="CHAPERONE PROTEIN SKP"/>
    <property type="match status" value="1"/>
</dbReference>
<organism evidence="5 6">
    <name type="scientific">Haliscomenobacter hydrossis (strain ATCC 27775 / DSM 1100 / LMG 10767 / O)</name>
    <dbReference type="NCBI Taxonomy" id="760192"/>
    <lineage>
        <taxon>Bacteria</taxon>
        <taxon>Pseudomonadati</taxon>
        <taxon>Bacteroidota</taxon>
        <taxon>Saprospiria</taxon>
        <taxon>Saprospirales</taxon>
        <taxon>Haliscomenobacteraceae</taxon>
        <taxon>Haliscomenobacter</taxon>
    </lineage>
</organism>
<dbReference type="EMBL" id="CP002691">
    <property type="protein sequence ID" value="AEE51043.1"/>
    <property type="molecule type" value="Genomic_DNA"/>
</dbReference>
<keyword evidence="3" id="KW-0175">Coiled coil</keyword>
<evidence type="ECO:0000256" key="4">
    <source>
        <dbReference type="SAM" id="SignalP"/>
    </source>
</evidence>
<dbReference type="HOGENOM" id="CLU_053320_3_1_10"/>
<gene>
    <name evidence="5" type="ordered locus">Halhy_3182</name>
</gene>
<dbReference type="GO" id="GO:0051082">
    <property type="term" value="F:unfolded protein binding"/>
    <property type="evidence" value="ECO:0007669"/>
    <property type="project" value="InterPro"/>
</dbReference>
<name>F4KQS0_HALH1</name>
<dbReference type="SUPFAM" id="SSF111384">
    <property type="entry name" value="OmpH-like"/>
    <property type="match status" value="1"/>
</dbReference>
<evidence type="ECO:0000256" key="2">
    <source>
        <dbReference type="ARBA" id="ARBA00022729"/>
    </source>
</evidence>
<protein>
    <submittedName>
        <fullName evidence="5">Outer membrane chaperone Skp (OmpH)</fullName>
    </submittedName>
</protein>
<feature type="coiled-coil region" evidence="3">
    <location>
        <begin position="83"/>
        <end position="110"/>
    </location>
</feature>